<protein>
    <submittedName>
        <fullName evidence="2">Uncharacterized protein</fullName>
    </submittedName>
</protein>
<reference evidence="2 3" key="1">
    <citation type="journal article" date="2018" name="Syst. Appl. Microbiol.">
        <title>Ereboglobus luteus gen. nov. sp. nov. from cockroach guts, and new insights into the oxygen relationship of the genera Opitutus and Didymococcus (Verrucomicrobia: Opitutaceae).</title>
        <authorList>
            <person name="Tegtmeier D."/>
            <person name="Belitz A."/>
            <person name="Radek R."/>
            <person name="Heimerl T."/>
            <person name="Brune A."/>
        </authorList>
    </citation>
    <scope>NUCLEOTIDE SEQUENCE [LARGE SCALE GENOMIC DNA]</scope>
    <source>
        <strain evidence="2 3">Ho45</strain>
    </source>
</reference>
<feature type="chain" id="PRO_5015869275" evidence="1">
    <location>
        <begin position="21"/>
        <end position="119"/>
    </location>
</feature>
<dbReference type="EMBL" id="CP023004">
    <property type="protein sequence ID" value="AWI07864.1"/>
    <property type="molecule type" value="Genomic_DNA"/>
</dbReference>
<evidence type="ECO:0000256" key="1">
    <source>
        <dbReference type="SAM" id="SignalP"/>
    </source>
</evidence>
<dbReference type="RefSeq" id="WP_108823674.1">
    <property type="nucleotide sequence ID" value="NZ_CP023004.1"/>
</dbReference>
<dbReference type="Proteomes" id="UP000244896">
    <property type="component" value="Chromosome"/>
</dbReference>
<name>A0A2U8DZH4_9BACT</name>
<dbReference type="AlphaFoldDB" id="A0A2U8DZH4"/>
<organism evidence="2 3">
    <name type="scientific">Ereboglobus luteus</name>
    <dbReference type="NCBI Taxonomy" id="1796921"/>
    <lineage>
        <taxon>Bacteria</taxon>
        <taxon>Pseudomonadati</taxon>
        <taxon>Verrucomicrobiota</taxon>
        <taxon>Opitutia</taxon>
        <taxon>Opitutales</taxon>
        <taxon>Opitutaceae</taxon>
        <taxon>Ereboglobus</taxon>
    </lineage>
</organism>
<keyword evidence="3" id="KW-1185">Reference proteome</keyword>
<accession>A0A2U8DZH4</accession>
<feature type="signal peptide" evidence="1">
    <location>
        <begin position="1"/>
        <end position="20"/>
    </location>
</feature>
<gene>
    <name evidence="2" type="ORF">CKA38_00070</name>
</gene>
<proteinExistence type="predicted"/>
<dbReference type="KEGG" id="elut:CKA38_00070"/>
<sequence>MRHLPLLVVTILFACQSLCAAAVATGLVTLERHDKTIILSNGLVRAEIDRATGNLAQFSLGERAVLASPSYLDWHTGKNNHLARPALTIAADPAKNAGQKAELVLPKTAAAKSTSRSTM</sequence>
<dbReference type="OrthoDB" id="101122at2"/>
<dbReference type="PROSITE" id="PS51257">
    <property type="entry name" value="PROKAR_LIPOPROTEIN"/>
    <property type="match status" value="1"/>
</dbReference>
<keyword evidence="1" id="KW-0732">Signal</keyword>
<evidence type="ECO:0000313" key="2">
    <source>
        <dbReference type="EMBL" id="AWI07864.1"/>
    </source>
</evidence>
<evidence type="ECO:0000313" key="3">
    <source>
        <dbReference type="Proteomes" id="UP000244896"/>
    </source>
</evidence>